<keyword evidence="1" id="KW-0732">Signal</keyword>
<comment type="caution">
    <text evidence="2">The sequence shown here is derived from an EMBL/GenBank/DDBJ whole genome shotgun (WGS) entry which is preliminary data.</text>
</comment>
<evidence type="ECO:0000313" key="3">
    <source>
        <dbReference type="Proteomes" id="UP000575241"/>
    </source>
</evidence>
<keyword evidence="3" id="KW-1185">Reference proteome</keyword>
<name>A0A7W7K0A9_9SPHN</name>
<dbReference type="AlphaFoldDB" id="A0A7W7K0A9"/>
<sequence>MNRTFPAIFYCAIALTASLGAAAKPQQMQAQTGPVLPSYATLARQVTSAPLIIDARIRKADRLKAEESPGLAPGMTRFLVEADVSALIRGTQAMASRITYTADVPLNAKGKPPKLAKQRVLLFARTVPGRPAMVQLTGLQSQMNWLPELDAQVRAITRDALAADAPPAITGVGNAFHVPGSLPGEGETQVFLQTASGAPVSLQILRRPGETTRWSVSLGDIVDESAGAPRANTFLWYRLACGLPRTLPAEAVESDDAQNAAKAREDYQFVLRSLGQCA</sequence>
<evidence type="ECO:0000313" key="2">
    <source>
        <dbReference type="EMBL" id="MBB4838649.1"/>
    </source>
</evidence>
<dbReference type="EMBL" id="JACHLN010000002">
    <property type="protein sequence ID" value="MBB4838649.1"/>
    <property type="molecule type" value="Genomic_DNA"/>
</dbReference>
<dbReference type="RefSeq" id="WP_260396027.1">
    <property type="nucleotide sequence ID" value="NZ_JACHLN010000002.1"/>
</dbReference>
<gene>
    <name evidence="2" type="ORF">HNP52_001718</name>
</gene>
<organism evidence="2 3">
    <name type="scientific">Sphingomonas kyeonggiensis</name>
    <dbReference type="NCBI Taxonomy" id="1268553"/>
    <lineage>
        <taxon>Bacteria</taxon>
        <taxon>Pseudomonadati</taxon>
        <taxon>Pseudomonadota</taxon>
        <taxon>Alphaproteobacteria</taxon>
        <taxon>Sphingomonadales</taxon>
        <taxon>Sphingomonadaceae</taxon>
        <taxon>Sphingomonas</taxon>
    </lineage>
</organism>
<feature type="chain" id="PRO_5031060231" evidence="1">
    <location>
        <begin position="24"/>
        <end position="278"/>
    </location>
</feature>
<protein>
    <submittedName>
        <fullName evidence="2">Uncharacterized protein</fullName>
    </submittedName>
</protein>
<evidence type="ECO:0000256" key="1">
    <source>
        <dbReference type="SAM" id="SignalP"/>
    </source>
</evidence>
<accession>A0A7W7K0A9</accession>
<reference evidence="2 3" key="1">
    <citation type="submission" date="2020-08" db="EMBL/GenBank/DDBJ databases">
        <title>Functional genomics of gut bacteria from endangered species of beetles.</title>
        <authorList>
            <person name="Carlos-Shanley C."/>
        </authorList>
    </citation>
    <scope>NUCLEOTIDE SEQUENCE [LARGE SCALE GENOMIC DNA]</scope>
    <source>
        <strain evidence="2 3">S00224</strain>
    </source>
</reference>
<feature type="signal peptide" evidence="1">
    <location>
        <begin position="1"/>
        <end position="23"/>
    </location>
</feature>
<dbReference type="Proteomes" id="UP000575241">
    <property type="component" value="Unassembled WGS sequence"/>
</dbReference>
<proteinExistence type="predicted"/>